<reference evidence="1 2" key="1">
    <citation type="submission" date="2017-12" db="EMBL/GenBank/DDBJ databases">
        <title>Comparative genomics of Botrytis spp.</title>
        <authorList>
            <person name="Valero-Jimenez C.A."/>
            <person name="Tapia P."/>
            <person name="Veloso J."/>
            <person name="Silva-Moreno E."/>
            <person name="Staats M."/>
            <person name="Valdes J.H."/>
            <person name="Van Kan J.A.L."/>
        </authorList>
    </citation>
    <scope>NUCLEOTIDE SEQUENCE [LARGE SCALE GENOMIC DNA]</scope>
    <source>
        <strain evidence="1 2">MUCL3349</strain>
    </source>
</reference>
<protein>
    <submittedName>
        <fullName evidence="1">Uncharacterized protein</fullName>
    </submittedName>
</protein>
<sequence>MLKNNECDADIVAVRGEPINDVIMVRTLFLFLPLSIANAHSPYNNNTNDVNTLWETRDR</sequence>
<evidence type="ECO:0000313" key="1">
    <source>
        <dbReference type="EMBL" id="TGO88457.1"/>
    </source>
</evidence>
<evidence type="ECO:0000313" key="2">
    <source>
        <dbReference type="Proteomes" id="UP000297280"/>
    </source>
</evidence>
<keyword evidence="2" id="KW-1185">Reference proteome</keyword>
<comment type="caution">
    <text evidence="1">The sequence shown here is derived from an EMBL/GenBank/DDBJ whole genome shotgun (WGS) entry which is preliminary data.</text>
</comment>
<dbReference type="EMBL" id="PQXO01000161">
    <property type="protein sequence ID" value="TGO88457.1"/>
    <property type="molecule type" value="Genomic_DNA"/>
</dbReference>
<dbReference type="Proteomes" id="UP000297280">
    <property type="component" value="Unassembled WGS sequence"/>
</dbReference>
<dbReference type="AlphaFoldDB" id="A0A4Z1KVB5"/>
<accession>A0A4Z1KVB5</accession>
<name>A0A4Z1KVB5_9HELO</name>
<proteinExistence type="predicted"/>
<gene>
    <name evidence="1" type="ORF">BPOR_0161g00110</name>
</gene>
<organism evidence="1 2">
    <name type="scientific">Botrytis porri</name>
    <dbReference type="NCBI Taxonomy" id="87229"/>
    <lineage>
        <taxon>Eukaryota</taxon>
        <taxon>Fungi</taxon>
        <taxon>Dikarya</taxon>
        <taxon>Ascomycota</taxon>
        <taxon>Pezizomycotina</taxon>
        <taxon>Leotiomycetes</taxon>
        <taxon>Helotiales</taxon>
        <taxon>Sclerotiniaceae</taxon>
        <taxon>Botrytis</taxon>
    </lineage>
</organism>